<organism evidence="2 3">
    <name type="scientific">Dyella koreensis</name>
    <dbReference type="NCBI Taxonomy" id="311235"/>
    <lineage>
        <taxon>Bacteria</taxon>
        <taxon>Pseudomonadati</taxon>
        <taxon>Pseudomonadota</taxon>
        <taxon>Gammaproteobacteria</taxon>
        <taxon>Lysobacterales</taxon>
        <taxon>Rhodanobacteraceae</taxon>
        <taxon>Dyella</taxon>
    </lineage>
</organism>
<sequence>MPTHLIPFAKRWCRSARHSLVTRVWLCVAMTLLLASHSAHATPAYARQTGSPCADCHAGAYGPALTPYGIRFKLNGYTDTGGKGSSIPAAVQLIGTHTVPTRGDNTTQLTEADLYLAGRITDHVGGYVKVETDNTGNDHFHTKLSNVDIRYVAKELKMGGHDTTLGVSVNNSPGFEDPIGALPNAANFGPPAISGTLLNPSSPNALATRVIGAVAYGVLDSNWLGAVGTYMAMPRSTQSDFGYRPSDDPGKLSGTGYLRLAYMKEFKHQFFSAGVVGLTTKRKLPRNAREDDITDLGYDLTYQFIGNREHIVQLSYVNILEQRDYGSTFAAPFAPGLLTKSHVAAHDQTLGLTYTFKQSYGITLAYLKSTGSRDPVRYPPYGDPATTSQLITLFWAPFGKEDSWLPFANLKLAATWFRFTKFNGVRNNIFGVAPGLGAPVTNARDLDQFSISASVAF</sequence>
<dbReference type="Proteomes" id="UP001620408">
    <property type="component" value="Unassembled WGS sequence"/>
</dbReference>
<comment type="caution">
    <text evidence="2">The sequence shown here is derived from an EMBL/GenBank/DDBJ whole genome shotgun (WGS) entry which is preliminary data.</text>
</comment>
<keyword evidence="1" id="KW-0732">Signal</keyword>
<reference evidence="2 3" key="1">
    <citation type="submission" date="2020-10" db="EMBL/GenBank/DDBJ databases">
        <title>Phylogeny of dyella-like bacteria.</title>
        <authorList>
            <person name="Fu J."/>
        </authorList>
    </citation>
    <scope>NUCLEOTIDE SEQUENCE [LARGE SCALE GENOMIC DNA]</scope>
    <source>
        <strain evidence="2 3">BB4</strain>
    </source>
</reference>
<protein>
    <submittedName>
        <fullName evidence="2">Cytochrome C</fullName>
    </submittedName>
</protein>
<accession>A0ABW8K6X4</accession>
<name>A0ABW8K6X4_9GAMM</name>
<feature type="chain" id="PRO_5047188986" evidence="1">
    <location>
        <begin position="42"/>
        <end position="457"/>
    </location>
</feature>
<evidence type="ECO:0000313" key="2">
    <source>
        <dbReference type="EMBL" id="MFK2917916.1"/>
    </source>
</evidence>
<evidence type="ECO:0000313" key="3">
    <source>
        <dbReference type="Proteomes" id="UP001620408"/>
    </source>
</evidence>
<proteinExistence type="predicted"/>
<dbReference type="EMBL" id="JADIKD010000010">
    <property type="protein sequence ID" value="MFK2917916.1"/>
    <property type="molecule type" value="Genomic_DNA"/>
</dbReference>
<keyword evidence="3" id="KW-1185">Reference proteome</keyword>
<dbReference type="RefSeq" id="WP_379986511.1">
    <property type="nucleotide sequence ID" value="NZ_JADIKD010000010.1"/>
</dbReference>
<feature type="signal peptide" evidence="1">
    <location>
        <begin position="1"/>
        <end position="41"/>
    </location>
</feature>
<evidence type="ECO:0000256" key="1">
    <source>
        <dbReference type="SAM" id="SignalP"/>
    </source>
</evidence>
<gene>
    <name evidence="2" type="ORF">ISS97_11640</name>
</gene>